<comment type="caution">
    <text evidence="2">The sequence shown here is derived from an EMBL/GenBank/DDBJ whole genome shotgun (WGS) entry which is preliminary data.</text>
</comment>
<gene>
    <name evidence="2" type="ORF">Pan14r_13030</name>
</gene>
<dbReference type="AlphaFoldDB" id="A0A5C5Y2H5"/>
<dbReference type="EMBL" id="SJPL01000001">
    <property type="protein sequence ID" value="TWT69019.1"/>
    <property type="molecule type" value="Genomic_DNA"/>
</dbReference>
<dbReference type="InterPro" id="IPR013424">
    <property type="entry name" value="Ice-binding_C"/>
</dbReference>
<dbReference type="RefSeq" id="WP_145297968.1">
    <property type="nucleotide sequence ID" value="NZ_CP036319.1"/>
</dbReference>
<feature type="domain" description="Ice-binding protein C-terminal" evidence="1">
    <location>
        <begin position="231"/>
        <end position="252"/>
    </location>
</feature>
<keyword evidence="3" id="KW-1185">Reference proteome</keyword>
<accession>A0A5C5Y2H5</accession>
<reference evidence="2 3" key="1">
    <citation type="submission" date="2019-02" db="EMBL/GenBank/DDBJ databases">
        <title>Deep-cultivation of Planctomycetes and their phenomic and genomic characterization uncovers novel biology.</title>
        <authorList>
            <person name="Wiegand S."/>
            <person name="Jogler M."/>
            <person name="Boedeker C."/>
            <person name="Pinto D."/>
            <person name="Vollmers J."/>
            <person name="Rivas-Marin E."/>
            <person name="Kohn T."/>
            <person name="Peeters S.H."/>
            <person name="Heuer A."/>
            <person name="Rast P."/>
            <person name="Oberbeckmann S."/>
            <person name="Bunk B."/>
            <person name="Jeske O."/>
            <person name="Meyerdierks A."/>
            <person name="Storesund J.E."/>
            <person name="Kallscheuer N."/>
            <person name="Luecker S."/>
            <person name="Lage O.M."/>
            <person name="Pohl T."/>
            <person name="Merkel B.J."/>
            <person name="Hornburger P."/>
            <person name="Mueller R.-W."/>
            <person name="Bruemmer F."/>
            <person name="Labrenz M."/>
            <person name="Spormann A.M."/>
            <person name="Op Den Camp H."/>
            <person name="Overmann J."/>
            <person name="Amann R."/>
            <person name="Jetten M.S.M."/>
            <person name="Mascher T."/>
            <person name="Medema M.H."/>
            <person name="Devos D.P."/>
            <person name="Kaster A.-K."/>
            <person name="Ovreas L."/>
            <person name="Rohde M."/>
            <person name="Galperin M.Y."/>
            <person name="Jogler C."/>
        </authorList>
    </citation>
    <scope>NUCLEOTIDE SEQUENCE [LARGE SCALE GENOMIC DNA]</scope>
    <source>
        <strain evidence="2 3">Pan14r</strain>
    </source>
</reference>
<sequence length="268" mass="28494">MTRILEYLLIPVIGLLGGASLWGDVIATNPDLGFDVNSNGVALTESIGNISLTDFNAVSGRSTMTFETEHGYSGLGREIVGTVQIDNPIVEMPGIGNRVSITQPFSEFDPVGFTVRAADGKPEFASSGDEAIHSAAKEVTFSFDNPVAMFGLVLNRSGVDQVVTVSRIGSADEVFSMVGNLNAQSGTNHSFFGFQSDENDIISVKFEDTNFPTDVFFQRSFDDVSIASVTAVPEPGSLGLLALGGVYAWKRRRNRRANGCVAPGPGTN</sequence>
<dbReference type="NCBIfam" id="TIGR02595">
    <property type="entry name" value="PEP_CTERM"/>
    <property type="match status" value="1"/>
</dbReference>
<name>A0A5C5Y2H5_9PLAN</name>
<organism evidence="2 3">
    <name type="scientific">Crateriforma conspicua</name>
    <dbReference type="NCBI Taxonomy" id="2527996"/>
    <lineage>
        <taxon>Bacteria</taxon>
        <taxon>Pseudomonadati</taxon>
        <taxon>Planctomycetota</taxon>
        <taxon>Planctomycetia</taxon>
        <taxon>Planctomycetales</taxon>
        <taxon>Planctomycetaceae</taxon>
        <taxon>Crateriforma</taxon>
    </lineage>
</organism>
<dbReference type="Proteomes" id="UP000317238">
    <property type="component" value="Unassembled WGS sequence"/>
</dbReference>
<evidence type="ECO:0000259" key="1">
    <source>
        <dbReference type="Pfam" id="PF07589"/>
    </source>
</evidence>
<evidence type="ECO:0000313" key="2">
    <source>
        <dbReference type="EMBL" id="TWT69019.1"/>
    </source>
</evidence>
<proteinExistence type="predicted"/>
<evidence type="ECO:0000313" key="3">
    <source>
        <dbReference type="Proteomes" id="UP000317238"/>
    </source>
</evidence>
<dbReference type="Pfam" id="PF07589">
    <property type="entry name" value="PEP-CTERM"/>
    <property type="match status" value="1"/>
</dbReference>
<protein>
    <recommendedName>
        <fullName evidence="1">Ice-binding protein C-terminal domain-containing protein</fullName>
    </recommendedName>
</protein>